<accession>A0A2N5S4P1</accession>
<feature type="compositionally biased region" description="Basic residues" evidence="1">
    <location>
        <begin position="398"/>
        <end position="409"/>
    </location>
</feature>
<reference evidence="2 3" key="1">
    <citation type="submission" date="2017-11" db="EMBL/GenBank/DDBJ databases">
        <title>De novo assembly and phasing of dikaryotic genomes from two isolates of Puccinia coronata f. sp. avenae, the causal agent of oat crown rust.</title>
        <authorList>
            <person name="Miller M.E."/>
            <person name="Zhang Y."/>
            <person name="Omidvar V."/>
            <person name="Sperschneider J."/>
            <person name="Schwessinger B."/>
            <person name="Raley C."/>
            <person name="Palmer J.M."/>
            <person name="Garnica D."/>
            <person name="Upadhyaya N."/>
            <person name="Rathjen J."/>
            <person name="Taylor J.M."/>
            <person name="Park R.F."/>
            <person name="Dodds P.N."/>
            <person name="Hirsch C.D."/>
            <person name="Kianian S.F."/>
            <person name="Figueroa M."/>
        </authorList>
    </citation>
    <scope>NUCLEOTIDE SEQUENCE [LARGE SCALE GENOMIC DNA]</scope>
    <source>
        <strain evidence="2">12SD80</strain>
    </source>
</reference>
<name>A0A2N5S4P1_9BASI</name>
<proteinExistence type="predicted"/>
<feature type="compositionally biased region" description="Polar residues" evidence="1">
    <location>
        <begin position="439"/>
        <end position="453"/>
    </location>
</feature>
<feature type="region of interest" description="Disordered" evidence="1">
    <location>
        <begin position="327"/>
        <end position="453"/>
    </location>
</feature>
<evidence type="ECO:0000313" key="2">
    <source>
        <dbReference type="EMBL" id="PLW08205.1"/>
    </source>
</evidence>
<organism evidence="2 3">
    <name type="scientific">Puccinia coronata f. sp. avenae</name>
    <dbReference type="NCBI Taxonomy" id="200324"/>
    <lineage>
        <taxon>Eukaryota</taxon>
        <taxon>Fungi</taxon>
        <taxon>Dikarya</taxon>
        <taxon>Basidiomycota</taxon>
        <taxon>Pucciniomycotina</taxon>
        <taxon>Pucciniomycetes</taxon>
        <taxon>Pucciniales</taxon>
        <taxon>Pucciniaceae</taxon>
        <taxon>Puccinia</taxon>
    </lineage>
</organism>
<feature type="compositionally biased region" description="Acidic residues" evidence="1">
    <location>
        <begin position="189"/>
        <end position="226"/>
    </location>
</feature>
<feature type="compositionally biased region" description="Polar residues" evidence="1">
    <location>
        <begin position="376"/>
        <end position="388"/>
    </location>
</feature>
<sequence>MGNEIATNLRGPPSCTFQYMTVGRSSTLVRSREALWNLQRTTICRETPLISIHPIMAEAQKPQTENEDIKSQATTVPTSQTDEKSRWDTADSQPNDSKNRNESERVQFEQNARGSSRGKKKMGGRGRGSNVPRGPRGRSNRGYADDDCSLPAPRGSKSTNGVKGGQDKAKNTREQSEKNDQPASSNSEGSEEDDDEEDNDEDEDEDEDDEEKDEEEEEGNDEEEESNNVNDKTEGHENVDDGGAAKDSRTKNSSSDRSAEPSLAKGPPKKQPYVRQVDLPREKLSPADLEAKMAAMALKNAQLMEQKKAADEDAAEYREIELKSQRTFEAQRAQQQDIDAARKAAADRKLKKMQGREWDLEKKEDDWNRSRPYTDPMTNPNPARNTWNSHRGSGSRGRAARGPHARGRGTGRGGRGGPRESGGSESQKTDQPPPHESVQDQSVSNENDTTPST</sequence>
<evidence type="ECO:0000256" key="1">
    <source>
        <dbReference type="SAM" id="MobiDB-lite"/>
    </source>
</evidence>
<comment type="caution">
    <text evidence="2">The sequence shown here is derived from an EMBL/GenBank/DDBJ whole genome shotgun (WGS) entry which is preliminary data.</text>
</comment>
<dbReference type="AlphaFoldDB" id="A0A2N5S4P1"/>
<evidence type="ECO:0000313" key="3">
    <source>
        <dbReference type="Proteomes" id="UP000235392"/>
    </source>
</evidence>
<feature type="compositionally biased region" description="Basic and acidic residues" evidence="1">
    <location>
        <begin position="231"/>
        <end position="250"/>
    </location>
</feature>
<feature type="compositionally biased region" description="Polar residues" evidence="1">
    <location>
        <begin position="71"/>
        <end position="80"/>
    </location>
</feature>
<feature type="compositionally biased region" description="Gly residues" evidence="1">
    <location>
        <begin position="410"/>
        <end position="420"/>
    </location>
</feature>
<feature type="compositionally biased region" description="Basic and acidic residues" evidence="1">
    <location>
        <begin position="97"/>
        <end position="107"/>
    </location>
</feature>
<feature type="region of interest" description="Disordered" evidence="1">
    <location>
        <begin position="58"/>
        <end position="286"/>
    </location>
</feature>
<feature type="compositionally biased region" description="Basic and acidic residues" evidence="1">
    <location>
        <begin position="165"/>
        <end position="180"/>
    </location>
</feature>
<dbReference type="Proteomes" id="UP000235392">
    <property type="component" value="Unassembled WGS sequence"/>
</dbReference>
<feature type="compositionally biased region" description="Basic and acidic residues" evidence="1">
    <location>
        <begin position="339"/>
        <end position="369"/>
    </location>
</feature>
<dbReference type="EMBL" id="PGCI01001079">
    <property type="protein sequence ID" value="PLW08205.1"/>
    <property type="molecule type" value="Genomic_DNA"/>
</dbReference>
<protein>
    <submittedName>
        <fullName evidence="2">Uncharacterized protein</fullName>
    </submittedName>
</protein>
<gene>
    <name evidence="2" type="ORF">PCASD_23255</name>
</gene>